<feature type="domain" description="Glutaredoxin" evidence="7">
    <location>
        <begin position="7"/>
        <end position="67"/>
    </location>
</feature>
<dbReference type="PRINTS" id="PR00160">
    <property type="entry name" value="GLUTAREDOXIN"/>
</dbReference>
<dbReference type="InterPro" id="IPR014025">
    <property type="entry name" value="Glutaredoxin_subgr"/>
</dbReference>
<dbReference type="InterPro" id="IPR036249">
    <property type="entry name" value="Thioredoxin-like_sf"/>
</dbReference>
<evidence type="ECO:0000256" key="5">
    <source>
        <dbReference type="ARBA" id="ARBA00023284"/>
    </source>
</evidence>
<name>A0A085VYY1_9BACT</name>
<evidence type="ECO:0000313" key="8">
    <source>
        <dbReference type="EMBL" id="KFE60644.1"/>
    </source>
</evidence>
<evidence type="ECO:0000256" key="6">
    <source>
        <dbReference type="RuleBase" id="RU364065"/>
    </source>
</evidence>
<dbReference type="AlphaFoldDB" id="A0A085VYY1"/>
<proteinExistence type="inferred from homology"/>
<reference evidence="8 9" key="1">
    <citation type="submission" date="2014-04" db="EMBL/GenBank/DDBJ databases">
        <title>Genome assembly of Hyalangium minutum DSM 14724.</title>
        <authorList>
            <person name="Sharma G."/>
            <person name="Subramanian S."/>
        </authorList>
    </citation>
    <scope>NUCLEOTIDE SEQUENCE [LARGE SCALE GENOMIC DNA]</scope>
    <source>
        <strain evidence="8 9">DSM 14724</strain>
    </source>
</reference>
<evidence type="ECO:0000259" key="7">
    <source>
        <dbReference type="Pfam" id="PF00462"/>
    </source>
</evidence>
<dbReference type="GO" id="GO:0015038">
    <property type="term" value="F:glutathione disulfide oxidoreductase activity"/>
    <property type="evidence" value="ECO:0007669"/>
    <property type="project" value="UniProtKB-UniRule"/>
</dbReference>
<accession>A0A085VYY1</accession>
<dbReference type="Gene3D" id="3.40.30.10">
    <property type="entry name" value="Glutaredoxin"/>
    <property type="match status" value="1"/>
</dbReference>
<comment type="similarity">
    <text evidence="1 6">Belongs to the glutaredoxin family.</text>
</comment>
<dbReference type="InterPro" id="IPR011767">
    <property type="entry name" value="GLR_AS"/>
</dbReference>
<evidence type="ECO:0000256" key="3">
    <source>
        <dbReference type="ARBA" id="ARBA00022982"/>
    </source>
</evidence>
<evidence type="ECO:0000313" key="9">
    <source>
        <dbReference type="Proteomes" id="UP000028725"/>
    </source>
</evidence>
<dbReference type="InterPro" id="IPR011900">
    <property type="entry name" value="GRX_bact"/>
</dbReference>
<dbReference type="EMBL" id="JMCB01000029">
    <property type="protein sequence ID" value="KFE60644.1"/>
    <property type="molecule type" value="Genomic_DNA"/>
</dbReference>
<organism evidence="8 9">
    <name type="scientific">Hyalangium minutum</name>
    <dbReference type="NCBI Taxonomy" id="394096"/>
    <lineage>
        <taxon>Bacteria</taxon>
        <taxon>Pseudomonadati</taxon>
        <taxon>Myxococcota</taxon>
        <taxon>Myxococcia</taxon>
        <taxon>Myxococcales</taxon>
        <taxon>Cystobacterineae</taxon>
        <taxon>Archangiaceae</taxon>
        <taxon>Hyalangium</taxon>
    </lineage>
</organism>
<dbReference type="GO" id="GO:0005737">
    <property type="term" value="C:cytoplasm"/>
    <property type="evidence" value="ECO:0007669"/>
    <property type="project" value="TreeGrafter"/>
</dbReference>
<comment type="function">
    <text evidence="6">Has a glutathione-disulfide oxidoreductase activity in the presence of NADPH and glutathione reductase. Reduces low molecular weight disulfides and proteins.</text>
</comment>
<dbReference type="STRING" id="394096.DB31_4826"/>
<dbReference type="NCBIfam" id="TIGR02181">
    <property type="entry name" value="GRX_bact"/>
    <property type="match status" value="1"/>
</dbReference>
<keyword evidence="9" id="KW-1185">Reference proteome</keyword>
<dbReference type="InterPro" id="IPR002109">
    <property type="entry name" value="Glutaredoxin"/>
</dbReference>
<dbReference type="PANTHER" id="PTHR45694">
    <property type="entry name" value="GLUTAREDOXIN 2"/>
    <property type="match status" value="1"/>
</dbReference>
<dbReference type="PROSITE" id="PS00195">
    <property type="entry name" value="GLUTAREDOXIN_1"/>
    <property type="match status" value="1"/>
</dbReference>
<comment type="caution">
    <text evidence="8">The sequence shown here is derived from an EMBL/GenBank/DDBJ whole genome shotgun (WGS) entry which is preliminary data.</text>
</comment>
<keyword evidence="4" id="KW-1015">Disulfide bond</keyword>
<dbReference type="Proteomes" id="UP000028725">
    <property type="component" value="Unassembled WGS sequence"/>
</dbReference>
<evidence type="ECO:0000256" key="2">
    <source>
        <dbReference type="ARBA" id="ARBA00022448"/>
    </source>
</evidence>
<keyword evidence="5 6" id="KW-0676">Redox-active center</keyword>
<dbReference type="CDD" id="cd03418">
    <property type="entry name" value="GRX_GRXb_1_3_like"/>
    <property type="match status" value="1"/>
</dbReference>
<dbReference type="Pfam" id="PF00462">
    <property type="entry name" value="Glutaredoxin"/>
    <property type="match status" value="1"/>
</dbReference>
<keyword evidence="3 6" id="KW-0249">Electron transport</keyword>
<dbReference type="PANTHER" id="PTHR45694:SF18">
    <property type="entry name" value="GLUTAREDOXIN-1-RELATED"/>
    <property type="match status" value="1"/>
</dbReference>
<dbReference type="SUPFAM" id="SSF52833">
    <property type="entry name" value="Thioredoxin-like"/>
    <property type="match status" value="1"/>
</dbReference>
<protein>
    <recommendedName>
        <fullName evidence="6">Glutaredoxin</fullName>
    </recommendedName>
</protein>
<sequence>MRGMNPVKLYTKSTCPYCVRAKQLLDQKGVRYEEIDIGREPSRRQEMIAAAHGRSTVPQIFIAGRHIGGCDDLHQLEEAGELDHMLGLGGAQPGVL</sequence>
<keyword evidence="6" id="KW-0963">Cytoplasm</keyword>
<evidence type="ECO:0000256" key="1">
    <source>
        <dbReference type="ARBA" id="ARBA00007787"/>
    </source>
</evidence>
<keyword evidence="2 6" id="KW-0813">Transport</keyword>
<evidence type="ECO:0000256" key="4">
    <source>
        <dbReference type="ARBA" id="ARBA00023157"/>
    </source>
</evidence>
<dbReference type="PROSITE" id="PS51354">
    <property type="entry name" value="GLUTAREDOXIN_2"/>
    <property type="match status" value="1"/>
</dbReference>
<dbReference type="GO" id="GO:0034599">
    <property type="term" value="P:cellular response to oxidative stress"/>
    <property type="evidence" value="ECO:0007669"/>
    <property type="project" value="TreeGrafter"/>
</dbReference>
<gene>
    <name evidence="8" type="ORF">DB31_4826</name>
</gene>
<dbReference type="GO" id="GO:0045454">
    <property type="term" value="P:cell redox homeostasis"/>
    <property type="evidence" value="ECO:0007669"/>
    <property type="project" value="InterPro"/>
</dbReference>